<reference evidence="6 7" key="1">
    <citation type="submission" date="2017-04" db="EMBL/GenBank/DDBJ databases">
        <title>Comparative genome analysis of Subtercola boreus.</title>
        <authorList>
            <person name="Cho Y.-J."/>
            <person name="Cho A."/>
            <person name="Kim O.-S."/>
            <person name="Lee J.-I."/>
        </authorList>
    </citation>
    <scope>NUCLEOTIDE SEQUENCE [LARGE SCALE GENOMIC DNA]</scope>
    <source>
        <strain evidence="6 7">P27479</strain>
    </source>
</reference>
<dbReference type="Gene3D" id="1.10.10.10">
    <property type="entry name" value="Winged helix-like DNA-binding domain superfamily/Winged helix DNA-binding domain"/>
    <property type="match status" value="1"/>
</dbReference>
<dbReference type="SUPFAM" id="SSF46785">
    <property type="entry name" value="Winged helix' DNA-binding domain"/>
    <property type="match status" value="1"/>
</dbReference>
<name>A0A3E0VV75_9MICO</name>
<keyword evidence="1" id="KW-0805">Transcription regulation</keyword>
<dbReference type="InterPro" id="IPR023187">
    <property type="entry name" value="Tscrpt_reg_MarR-type_CS"/>
</dbReference>
<dbReference type="GO" id="GO:0003677">
    <property type="term" value="F:DNA binding"/>
    <property type="evidence" value="ECO:0007669"/>
    <property type="project" value="UniProtKB-KW"/>
</dbReference>
<comment type="caution">
    <text evidence="6">The sequence shown here is derived from an EMBL/GenBank/DDBJ whole genome shotgun (WGS) entry which is preliminary data.</text>
</comment>
<evidence type="ECO:0000256" key="1">
    <source>
        <dbReference type="ARBA" id="ARBA00023015"/>
    </source>
</evidence>
<proteinExistence type="predicted"/>
<evidence type="ECO:0000256" key="4">
    <source>
        <dbReference type="SAM" id="MobiDB-lite"/>
    </source>
</evidence>
<dbReference type="GO" id="GO:0006950">
    <property type="term" value="P:response to stress"/>
    <property type="evidence" value="ECO:0007669"/>
    <property type="project" value="TreeGrafter"/>
</dbReference>
<sequence>MLGAAVEGAVLVAEGVGEAVGTAVDVAGASVVGVGVGAGVATKVGSAALTGSPSTEGPLSANATRARSARTKAIRPAMIHGVLPRERLAIRQDYASGPVVATERRDASQVAQAITMATAVPSSVSTPRSVMSSVGSPGCTPRDEFDVLSAVRRAAEPPTPSQLAKSIAASNASITKRVVGLEAAGLVLRERSTSDRRVVNMVATPEGRASIDGALPDQLSLERELVGVLGAPERQELEGALRRVLLECDRRAGPAQPQPQPLPEPEPEPEPL</sequence>
<dbReference type="PANTHER" id="PTHR33164:SF104">
    <property type="entry name" value="TRANSCRIPTIONAL REGULATORY PROTEIN"/>
    <property type="match status" value="1"/>
</dbReference>
<dbReference type="Pfam" id="PF01047">
    <property type="entry name" value="MarR"/>
    <property type="match status" value="1"/>
</dbReference>
<dbReference type="PRINTS" id="PR00598">
    <property type="entry name" value="HTHMARR"/>
</dbReference>
<feature type="domain" description="HTH marR-type" evidence="5">
    <location>
        <begin position="107"/>
        <end position="246"/>
    </location>
</feature>
<evidence type="ECO:0000256" key="3">
    <source>
        <dbReference type="ARBA" id="ARBA00023163"/>
    </source>
</evidence>
<dbReference type="Proteomes" id="UP000256541">
    <property type="component" value="Unassembled WGS sequence"/>
</dbReference>
<dbReference type="InterPro" id="IPR036390">
    <property type="entry name" value="WH_DNA-bd_sf"/>
</dbReference>
<keyword evidence="3" id="KW-0804">Transcription</keyword>
<evidence type="ECO:0000313" key="6">
    <source>
        <dbReference type="EMBL" id="RFA13984.1"/>
    </source>
</evidence>
<organism evidence="6 7">
    <name type="scientific">Subtercola boreus</name>
    <dbReference type="NCBI Taxonomy" id="120213"/>
    <lineage>
        <taxon>Bacteria</taxon>
        <taxon>Bacillati</taxon>
        <taxon>Actinomycetota</taxon>
        <taxon>Actinomycetes</taxon>
        <taxon>Micrococcales</taxon>
        <taxon>Microbacteriaceae</taxon>
        <taxon>Subtercola</taxon>
    </lineage>
</organism>
<dbReference type="PROSITE" id="PS01117">
    <property type="entry name" value="HTH_MARR_1"/>
    <property type="match status" value="1"/>
</dbReference>
<dbReference type="PANTHER" id="PTHR33164">
    <property type="entry name" value="TRANSCRIPTIONAL REGULATOR, MARR FAMILY"/>
    <property type="match status" value="1"/>
</dbReference>
<evidence type="ECO:0000256" key="2">
    <source>
        <dbReference type="ARBA" id="ARBA00023125"/>
    </source>
</evidence>
<protein>
    <recommendedName>
        <fullName evidence="5">HTH marR-type domain-containing protein</fullName>
    </recommendedName>
</protein>
<feature type="region of interest" description="Disordered" evidence="4">
    <location>
        <begin position="249"/>
        <end position="272"/>
    </location>
</feature>
<dbReference type="GO" id="GO:0003700">
    <property type="term" value="F:DNA-binding transcription factor activity"/>
    <property type="evidence" value="ECO:0007669"/>
    <property type="project" value="InterPro"/>
</dbReference>
<evidence type="ECO:0000259" key="5">
    <source>
        <dbReference type="PROSITE" id="PS50995"/>
    </source>
</evidence>
<dbReference type="InterPro" id="IPR036388">
    <property type="entry name" value="WH-like_DNA-bd_sf"/>
</dbReference>
<dbReference type="EMBL" id="NBXB01000029">
    <property type="protein sequence ID" value="RFA13984.1"/>
    <property type="molecule type" value="Genomic_DNA"/>
</dbReference>
<gene>
    <name evidence="6" type="ORF">B7R22_10140</name>
</gene>
<evidence type="ECO:0000313" key="7">
    <source>
        <dbReference type="Proteomes" id="UP000256541"/>
    </source>
</evidence>
<dbReference type="SMART" id="SM00347">
    <property type="entry name" value="HTH_MARR"/>
    <property type="match status" value="1"/>
</dbReference>
<keyword evidence="2" id="KW-0238">DNA-binding</keyword>
<dbReference type="InterPro" id="IPR039422">
    <property type="entry name" value="MarR/SlyA-like"/>
</dbReference>
<dbReference type="InterPro" id="IPR000835">
    <property type="entry name" value="HTH_MarR-typ"/>
</dbReference>
<dbReference type="AlphaFoldDB" id="A0A3E0VV75"/>
<dbReference type="PROSITE" id="PS50995">
    <property type="entry name" value="HTH_MARR_2"/>
    <property type="match status" value="1"/>
</dbReference>
<accession>A0A3E0VV75</accession>